<dbReference type="InterPro" id="IPR055119">
    <property type="entry name" value="Mig18_Fn1"/>
</dbReference>
<keyword evidence="4" id="KW-1185">Reference proteome</keyword>
<evidence type="ECO:0000313" key="4">
    <source>
        <dbReference type="Proteomes" id="UP001201812"/>
    </source>
</evidence>
<evidence type="ECO:0000256" key="1">
    <source>
        <dbReference type="SAM" id="SignalP"/>
    </source>
</evidence>
<protein>
    <recommendedName>
        <fullName evidence="2">Abnormal cell migration protein 18-like fibronectin type I domain-containing protein</fullName>
    </recommendedName>
</protein>
<dbReference type="Proteomes" id="UP001201812">
    <property type="component" value="Unassembled WGS sequence"/>
</dbReference>
<reference evidence="3" key="1">
    <citation type="submission" date="2022-01" db="EMBL/GenBank/DDBJ databases">
        <title>Genome Sequence Resource for Two Populations of Ditylenchus destructor, the Migratory Endoparasitic Phytonematode.</title>
        <authorList>
            <person name="Zhang H."/>
            <person name="Lin R."/>
            <person name="Xie B."/>
        </authorList>
    </citation>
    <scope>NUCLEOTIDE SEQUENCE</scope>
    <source>
        <strain evidence="3">BazhouSP</strain>
    </source>
</reference>
<feature type="signal peptide" evidence="1">
    <location>
        <begin position="1"/>
        <end position="18"/>
    </location>
</feature>
<organism evidence="3 4">
    <name type="scientific">Ditylenchus destructor</name>
    <dbReference type="NCBI Taxonomy" id="166010"/>
    <lineage>
        <taxon>Eukaryota</taxon>
        <taxon>Metazoa</taxon>
        <taxon>Ecdysozoa</taxon>
        <taxon>Nematoda</taxon>
        <taxon>Chromadorea</taxon>
        <taxon>Rhabditida</taxon>
        <taxon>Tylenchina</taxon>
        <taxon>Tylenchomorpha</taxon>
        <taxon>Sphaerularioidea</taxon>
        <taxon>Anguinidae</taxon>
        <taxon>Anguininae</taxon>
        <taxon>Ditylenchus</taxon>
    </lineage>
</organism>
<keyword evidence="1" id="KW-0732">Signal</keyword>
<name>A0AAD4MR64_9BILA</name>
<sequence length="138" mass="15605">MECKIVILLPVIPLLINAGVPEYLLKHSEISEGCFREGQQFGEGEEFLRSFLRYKCVNGRAKIIGCYIDESRMMSAGDDVVDWKRDKMGMVHRCFVGDDGRIAYQEYPCGFLNNPPCEPLGKPLSVNRMDTLSLQAPK</sequence>
<evidence type="ECO:0000259" key="2">
    <source>
        <dbReference type="Pfam" id="PF23003"/>
    </source>
</evidence>
<feature type="chain" id="PRO_5042075254" description="Abnormal cell migration protein 18-like fibronectin type I domain-containing protein" evidence="1">
    <location>
        <begin position="19"/>
        <end position="138"/>
    </location>
</feature>
<gene>
    <name evidence="3" type="ORF">DdX_17848</name>
</gene>
<accession>A0AAD4MR64</accession>
<dbReference type="Pfam" id="PF23003">
    <property type="entry name" value="Fn1_2"/>
    <property type="match status" value="1"/>
</dbReference>
<feature type="domain" description="Abnormal cell migration protein 18-like fibronectin type I" evidence="2">
    <location>
        <begin position="33"/>
        <end position="100"/>
    </location>
</feature>
<evidence type="ECO:0000313" key="3">
    <source>
        <dbReference type="EMBL" id="KAI1698518.1"/>
    </source>
</evidence>
<dbReference type="EMBL" id="JAKKPZ010000214">
    <property type="protein sequence ID" value="KAI1698518.1"/>
    <property type="molecule type" value="Genomic_DNA"/>
</dbReference>
<proteinExistence type="predicted"/>
<dbReference type="AlphaFoldDB" id="A0AAD4MR64"/>
<comment type="caution">
    <text evidence="3">The sequence shown here is derived from an EMBL/GenBank/DDBJ whole genome shotgun (WGS) entry which is preliminary data.</text>
</comment>